<dbReference type="EMBL" id="CP099418">
    <property type="protein sequence ID" value="USW48589.1"/>
    <property type="molecule type" value="Genomic_DNA"/>
</dbReference>
<reference evidence="4" key="1">
    <citation type="submission" date="2022-06" db="EMBL/GenBank/DDBJ databases">
        <title>Complete genome sequences of two strains of the flax pathogen Septoria linicola.</title>
        <authorList>
            <person name="Lapalu N."/>
            <person name="Simon A."/>
            <person name="Demenou B."/>
            <person name="Paumier D."/>
            <person name="Guillot M.-P."/>
            <person name="Gout L."/>
            <person name="Valade R."/>
        </authorList>
    </citation>
    <scope>NUCLEOTIDE SEQUENCE</scope>
    <source>
        <strain evidence="4">SE15195</strain>
    </source>
</reference>
<evidence type="ECO:0000313" key="4">
    <source>
        <dbReference type="EMBL" id="USW48589.1"/>
    </source>
</evidence>
<dbReference type="CDD" id="cd03784">
    <property type="entry name" value="GT1_Gtf-like"/>
    <property type="match status" value="1"/>
</dbReference>
<dbReference type="PANTHER" id="PTHR48050">
    <property type="entry name" value="STEROL 3-BETA-GLUCOSYLTRANSFERASE"/>
    <property type="match status" value="1"/>
</dbReference>
<organism evidence="4 5">
    <name type="scientific">Septoria linicola</name>
    <dbReference type="NCBI Taxonomy" id="215465"/>
    <lineage>
        <taxon>Eukaryota</taxon>
        <taxon>Fungi</taxon>
        <taxon>Dikarya</taxon>
        <taxon>Ascomycota</taxon>
        <taxon>Pezizomycotina</taxon>
        <taxon>Dothideomycetes</taxon>
        <taxon>Dothideomycetidae</taxon>
        <taxon>Mycosphaerellales</taxon>
        <taxon>Mycosphaerellaceae</taxon>
        <taxon>Septoria</taxon>
    </lineage>
</organism>
<name>A0A9Q9AFP1_9PEZI</name>
<dbReference type="Gene3D" id="3.40.50.2000">
    <property type="entry name" value="Glycogen Phosphorylase B"/>
    <property type="match status" value="2"/>
</dbReference>
<evidence type="ECO:0000259" key="3">
    <source>
        <dbReference type="Pfam" id="PF06722"/>
    </source>
</evidence>
<feature type="domain" description="Erythromycin biosynthesis protein CIII-like C-terminal" evidence="3">
    <location>
        <begin position="318"/>
        <end position="421"/>
    </location>
</feature>
<keyword evidence="1" id="KW-0808">Transferase</keyword>
<dbReference type="AlphaFoldDB" id="A0A9Q9AFP1"/>
<feature type="compositionally biased region" description="Basic and acidic residues" evidence="2">
    <location>
        <begin position="461"/>
        <end position="470"/>
    </location>
</feature>
<evidence type="ECO:0000256" key="1">
    <source>
        <dbReference type="ARBA" id="ARBA00022679"/>
    </source>
</evidence>
<dbReference type="GO" id="GO:0008194">
    <property type="term" value="F:UDP-glycosyltransferase activity"/>
    <property type="evidence" value="ECO:0007669"/>
    <property type="project" value="InterPro"/>
</dbReference>
<dbReference type="PANTHER" id="PTHR48050:SF13">
    <property type="entry name" value="STEROL 3-BETA-GLUCOSYLTRANSFERASE UGT80A2"/>
    <property type="match status" value="1"/>
</dbReference>
<dbReference type="InterPro" id="IPR050426">
    <property type="entry name" value="Glycosyltransferase_28"/>
</dbReference>
<dbReference type="SUPFAM" id="SSF53756">
    <property type="entry name" value="UDP-Glycosyltransferase/glycogen phosphorylase"/>
    <property type="match status" value="1"/>
</dbReference>
<dbReference type="InterPro" id="IPR002213">
    <property type="entry name" value="UDP_glucos_trans"/>
</dbReference>
<dbReference type="Pfam" id="PF06722">
    <property type="entry name" value="EryCIII-like_C"/>
    <property type="match status" value="1"/>
</dbReference>
<keyword evidence="5" id="KW-1185">Reference proteome</keyword>
<evidence type="ECO:0000256" key="2">
    <source>
        <dbReference type="SAM" id="MobiDB-lite"/>
    </source>
</evidence>
<evidence type="ECO:0000313" key="5">
    <source>
        <dbReference type="Proteomes" id="UP001056384"/>
    </source>
</evidence>
<gene>
    <name evidence="4" type="ORF">Slin15195_G019080</name>
</gene>
<dbReference type="InterPro" id="IPR010610">
    <property type="entry name" value="EryCIII-like_C"/>
</dbReference>
<accession>A0A9Q9AFP1</accession>
<feature type="region of interest" description="Disordered" evidence="2">
    <location>
        <begin position="445"/>
        <end position="470"/>
    </location>
</feature>
<dbReference type="Proteomes" id="UP001056384">
    <property type="component" value="Chromosome 1"/>
</dbReference>
<dbReference type="GO" id="GO:0016758">
    <property type="term" value="F:hexosyltransferase activity"/>
    <property type="evidence" value="ECO:0007669"/>
    <property type="project" value="UniProtKB-ARBA"/>
</dbReference>
<proteinExistence type="predicted"/>
<protein>
    <submittedName>
        <fullName evidence="4">UDP-glucuronosyl/UDP-glucosyltransferase</fullName>
    </submittedName>
</protein>
<sequence>MGTLPDARKTHIIIAALPFYGHVRPLRPLAKELAARGYSVTFITGSVNQKQIEAIPGVDFVPLTGRADYHPDRLQEDFPGRPEGMTVLFDIEHIFIGPLHDQFQTVQEVMVGAQANGKDIVLIQDASFVGSMPLLLGSPLALRVPVIGIGHFPLMLLSKDTAPFGSGLQSQGEEINDKMNAGAIQMFSGIQGSLRAALERYNCSRDLPSEFPVDNWILLPDVYCQLCPPALEPQRSSLPKSIRFAGTLIGGNDKKALPEWWHSFVADTNDTRPLIIVTSGSLPGLNVNDLILPTINACTNLPVRLVVCAVHISLPPDLTLPSNTRWAQWIAFEDIFPYTAFVVSSGGYGGISQAFANGIPMILAGTTEDKVETGLRAEATGAAINLKTQTPSVEMVKEAIEKMLEDDEGYKAKADGLKKAYAECDAVGSVIGAVEELTEKFYGRKHDSGISTPAVGGAELESARLSDSRD</sequence>